<keyword evidence="2" id="KW-0614">Plasmid</keyword>
<dbReference type="Proteomes" id="UP000002875">
    <property type="component" value="Plasmid pEMTOL01"/>
</dbReference>
<dbReference type="EMBL" id="CP002962">
    <property type="protein sequence ID" value="AFK05447.1"/>
    <property type="molecule type" value="Genomic_DNA"/>
</dbReference>
<evidence type="ECO:0000313" key="3">
    <source>
        <dbReference type="Proteomes" id="UP000002875"/>
    </source>
</evidence>
<dbReference type="InterPro" id="IPR045741">
    <property type="entry name" value="PorV"/>
</dbReference>
<sequence length="381" mass="42279">MRFLSIFFLCFSIVAHSQVNLRRIPLGTLDFLLYPSDAQSLGLGMGGFATNPTESNWMTNHAKIPFLESNSSINVVYNPIANGIIADMGLARINAYTKLKNNSSFNWGIQYFDGGKIDLRDDDGVSNGEFSSYTLAIQTGYSMKLSKKINGGLTFRYINSHLLPKHQFGQYNIRPASTLNTDLSLYYQGDRTKKHYFNGAAVIQNIGPKVSFGDEKKGNFQSTIFRLGGAYNLKIQNKDLISLNLDAHKMLVPTPPLYGAEGRIIKGKNLYNTSSLAAIFSSLSDAPNGFSEELSEIMISAGLEFTHANKLIGRIGYFNDPKSKGNRKLLTIGGGLQNLSLKEDKWLMNFDVSTSFGLGDFTPMNHTYMLTLSFSKNKKQQ</sequence>
<proteinExistence type="predicted"/>
<keyword evidence="3" id="KW-1185">Reference proteome</keyword>
<dbReference type="RefSeq" id="WP_015026193.1">
    <property type="nucleotide sequence ID" value="NC_018742.1"/>
</dbReference>
<organism evidence="2 3">
    <name type="scientific">Emticicia oligotrophica (strain DSM 17448 / CIP 109782 / MTCC 6937 / GPTSA100-15)</name>
    <dbReference type="NCBI Taxonomy" id="929562"/>
    <lineage>
        <taxon>Bacteria</taxon>
        <taxon>Pseudomonadati</taxon>
        <taxon>Bacteroidota</taxon>
        <taxon>Cytophagia</taxon>
        <taxon>Cytophagales</taxon>
        <taxon>Leadbetterellaceae</taxon>
        <taxon>Emticicia</taxon>
    </lineage>
</organism>
<accession>A0ABM5N7F4</accession>
<geneLocation type="plasmid" evidence="2 3">
    <name>pEMTOL01</name>
</geneLocation>
<dbReference type="Pfam" id="PF19572">
    <property type="entry name" value="PorV"/>
    <property type="match status" value="1"/>
</dbReference>
<dbReference type="NCBIfam" id="NF033710">
    <property type="entry name" value="T9SS_OM_PorV"/>
    <property type="match status" value="1"/>
</dbReference>
<evidence type="ECO:0000313" key="2">
    <source>
        <dbReference type="EMBL" id="AFK05447.1"/>
    </source>
</evidence>
<protein>
    <recommendedName>
        <fullName evidence="1">Type IX secretion system protein PorV domain-containing protein</fullName>
    </recommendedName>
</protein>
<reference evidence="2 3" key="1">
    <citation type="submission" date="2011-07" db="EMBL/GenBank/DDBJ databases">
        <title>The complete genome of plasmid 1 of Emticicia oligotrophica DSM 17448.</title>
        <authorList>
            <consortium name="US DOE Joint Genome Institute (JGI-PGF)"/>
            <person name="Lucas S."/>
            <person name="Han J."/>
            <person name="Lapidus A."/>
            <person name="Bruce D."/>
            <person name="Goodwin L."/>
            <person name="Pitluck S."/>
            <person name="Peters L."/>
            <person name="Kyrpides N."/>
            <person name="Mavromatis K."/>
            <person name="Ivanova N."/>
            <person name="Ovchinnikova G."/>
            <person name="Teshima H."/>
            <person name="Detter J.C."/>
            <person name="Tapia R."/>
            <person name="Han C."/>
            <person name="Land M."/>
            <person name="Hauser L."/>
            <person name="Markowitz V."/>
            <person name="Cheng J.-F."/>
            <person name="Hugenholtz P."/>
            <person name="Woyke T."/>
            <person name="Wu D."/>
            <person name="Tindall B."/>
            <person name="Pomrenke H."/>
            <person name="Brambilla E."/>
            <person name="Klenk H.-P."/>
            <person name="Eisen J.A."/>
        </authorList>
    </citation>
    <scope>NUCLEOTIDE SEQUENCE [LARGE SCALE GENOMIC DNA]</scope>
    <source>
        <strain evidence="3">DSM 17448 / GPTSA100-15</strain>
        <plasmid evidence="2 3">pEMTOL01</plasmid>
    </source>
</reference>
<gene>
    <name evidence="2" type="ordered locus">Emtol_0175</name>
</gene>
<feature type="domain" description="Type IX secretion system protein PorV" evidence="1">
    <location>
        <begin position="27"/>
        <end position="256"/>
    </location>
</feature>
<name>A0ABM5N7F4_EMTOG</name>
<dbReference type="InterPro" id="IPR047799">
    <property type="entry name" value="T9SS_OM_PorV"/>
</dbReference>
<evidence type="ECO:0000259" key="1">
    <source>
        <dbReference type="Pfam" id="PF19572"/>
    </source>
</evidence>
<dbReference type="NCBIfam" id="NF033709">
    <property type="entry name" value="PorV_fam"/>
    <property type="match status" value="1"/>
</dbReference>